<dbReference type="Proteomes" id="UP000663864">
    <property type="component" value="Unassembled WGS sequence"/>
</dbReference>
<protein>
    <submittedName>
        <fullName evidence="2">Uncharacterized protein</fullName>
    </submittedName>
</protein>
<organism evidence="2 3">
    <name type="scientific">Rotaria sordida</name>
    <dbReference type="NCBI Taxonomy" id="392033"/>
    <lineage>
        <taxon>Eukaryota</taxon>
        <taxon>Metazoa</taxon>
        <taxon>Spiralia</taxon>
        <taxon>Gnathifera</taxon>
        <taxon>Rotifera</taxon>
        <taxon>Eurotatoria</taxon>
        <taxon>Bdelloidea</taxon>
        <taxon>Philodinida</taxon>
        <taxon>Philodinidae</taxon>
        <taxon>Rotaria</taxon>
    </lineage>
</organism>
<dbReference type="AlphaFoldDB" id="A0A819WC17"/>
<evidence type="ECO:0000313" key="1">
    <source>
        <dbReference type="EMBL" id="CAF1216319.1"/>
    </source>
</evidence>
<name>A0A819WC17_9BILA</name>
<dbReference type="Proteomes" id="UP000663836">
    <property type="component" value="Unassembled WGS sequence"/>
</dbReference>
<comment type="caution">
    <text evidence="2">The sequence shown here is derived from an EMBL/GenBank/DDBJ whole genome shotgun (WGS) entry which is preliminary data.</text>
</comment>
<dbReference type="EMBL" id="CAJNOT010001550">
    <property type="protein sequence ID" value="CAF1216319.1"/>
    <property type="molecule type" value="Genomic_DNA"/>
</dbReference>
<sequence>MKSIIIVAILFLVYVALYGTLQYYSRGACSINCSQLSNTIRSRTDNDNRFCKTAFPDDVSRGCAKEQCNVQVNANSVLANDCCEKNLCNSVTTSKLIFNKLFIIIGVLIWDQI</sequence>
<dbReference type="EMBL" id="CAJOBD010008820">
    <property type="protein sequence ID" value="CAF4121836.1"/>
    <property type="molecule type" value="Genomic_DNA"/>
</dbReference>
<evidence type="ECO:0000313" key="2">
    <source>
        <dbReference type="EMBL" id="CAF4121836.1"/>
    </source>
</evidence>
<accession>A0A819WC17</accession>
<reference evidence="2" key="1">
    <citation type="submission" date="2021-02" db="EMBL/GenBank/DDBJ databases">
        <authorList>
            <person name="Nowell W R."/>
        </authorList>
    </citation>
    <scope>NUCLEOTIDE SEQUENCE</scope>
</reference>
<evidence type="ECO:0000313" key="3">
    <source>
        <dbReference type="Proteomes" id="UP000663836"/>
    </source>
</evidence>
<proteinExistence type="predicted"/>
<gene>
    <name evidence="2" type="ORF">JBS370_LOCUS32664</name>
    <name evidence="1" type="ORF">ZHD862_LOCUS23638</name>
</gene>